<evidence type="ECO:0000256" key="4">
    <source>
        <dbReference type="SAM" id="SignalP"/>
    </source>
</evidence>
<evidence type="ECO:0000259" key="5">
    <source>
        <dbReference type="PROSITE" id="PS51677"/>
    </source>
</evidence>
<sequence>MAGGVFLTGVSLALAAAAMPARAASRQAADCALHPAMAAPAAAAAAVKAKAAPGDKVLYLTFDDGPSPRYTPLILDVLKREHVRATFFVLGERSTWYPWLVRRERAEGHEIGNHGYVHRLITEEPEAQMVADVRRADAAIRRASGILPLYFRPPGGAVTPQARRVLNRLGHPIALWSVDSQDWRPGTSTMAIVRAVMRDARPGAVVLFHDGVSNSRRTAEALPVIIRHLRARGYRFDVLPIHLHVGVVRSFPCAASPARLGQLVRPAARGRDADAEASGTSAGTPAKSKAPPIPAAPQAWSE</sequence>
<dbReference type="SUPFAM" id="SSF88713">
    <property type="entry name" value="Glycoside hydrolase/deacetylase"/>
    <property type="match status" value="1"/>
</dbReference>
<evidence type="ECO:0000256" key="3">
    <source>
        <dbReference type="SAM" id="MobiDB-lite"/>
    </source>
</evidence>
<keyword evidence="2" id="KW-0378">Hydrolase</keyword>
<dbReference type="EMBL" id="BMOY01000006">
    <property type="protein sequence ID" value="GGI99875.1"/>
    <property type="molecule type" value="Genomic_DNA"/>
</dbReference>
<feature type="region of interest" description="Disordered" evidence="3">
    <location>
        <begin position="265"/>
        <end position="302"/>
    </location>
</feature>
<dbReference type="InterPro" id="IPR002509">
    <property type="entry name" value="NODB_dom"/>
</dbReference>
<protein>
    <recommendedName>
        <fullName evidence="5">NodB homology domain-containing protein</fullName>
    </recommendedName>
</protein>
<dbReference type="GO" id="GO:0005975">
    <property type="term" value="P:carbohydrate metabolic process"/>
    <property type="evidence" value="ECO:0007669"/>
    <property type="project" value="InterPro"/>
</dbReference>
<gene>
    <name evidence="6" type="ORF">GCM10010885_06450</name>
</gene>
<feature type="domain" description="NodB homology" evidence="5">
    <location>
        <begin position="56"/>
        <end position="237"/>
    </location>
</feature>
<organism evidence="6 7">
    <name type="scientific">Alicyclobacillus cellulosilyticus</name>
    <dbReference type="NCBI Taxonomy" id="1003997"/>
    <lineage>
        <taxon>Bacteria</taxon>
        <taxon>Bacillati</taxon>
        <taxon>Bacillota</taxon>
        <taxon>Bacilli</taxon>
        <taxon>Bacillales</taxon>
        <taxon>Alicyclobacillaceae</taxon>
        <taxon>Alicyclobacillus</taxon>
    </lineage>
</organism>
<dbReference type="Proteomes" id="UP000637695">
    <property type="component" value="Unassembled WGS sequence"/>
</dbReference>
<dbReference type="GO" id="GO:0046872">
    <property type="term" value="F:metal ion binding"/>
    <property type="evidence" value="ECO:0007669"/>
    <property type="project" value="UniProtKB-KW"/>
</dbReference>
<reference evidence="6" key="1">
    <citation type="journal article" date="2014" name="Int. J. Syst. Evol. Microbiol.">
        <title>Complete genome sequence of Corynebacterium casei LMG S-19264T (=DSM 44701T), isolated from a smear-ripened cheese.</title>
        <authorList>
            <consortium name="US DOE Joint Genome Institute (JGI-PGF)"/>
            <person name="Walter F."/>
            <person name="Albersmeier A."/>
            <person name="Kalinowski J."/>
            <person name="Ruckert C."/>
        </authorList>
    </citation>
    <scope>NUCLEOTIDE SEQUENCE</scope>
    <source>
        <strain evidence="6">JCM 18487</strain>
    </source>
</reference>
<dbReference type="CDD" id="cd10917">
    <property type="entry name" value="CE4_NodB_like_6s_7s"/>
    <property type="match status" value="1"/>
</dbReference>
<evidence type="ECO:0000313" key="6">
    <source>
        <dbReference type="EMBL" id="GGI99875.1"/>
    </source>
</evidence>
<dbReference type="Gene3D" id="3.20.20.370">
    <property type="entry name" value="Glycoside hydrolase/deacetylase"/>
    <property type="match status" value="1"/>
</dbReference>
<feature type="chain" id="PRO_5037437438" description="NodB homology domain-containing protein" evidence="4">
    <location>
        <begin position="24"/>
        <end position="302"/>
    </location>
</feature>
<dbReference type="GO" id="GO:0016810">
    <property type="term" value="F:hydrolase activity, acting on carbon-nitrogen (but not peptide) bonds"/>
    <property type="evidence" value="ECO:0007669"/>
    <property type="project" value="InterPro"/>
</dbReference>
<accession>A0A917NH09</accession>
<comment type="caution">
    <text evidence="6">The sequence shown here is derived from an EMBL/GenBank/DDBJ whole genome shotgun (WGS) entry which is preliminary data.</text>
</comment>
<dbReference type="InterPro" id="IPR050248">
    <property type="entry name" value="Polysacc_deacetylase_ArnD"/>
</dbReference>
<evidence type="ECO:0000313" key="7">
    <source>
        <dbReference type="Proteomes" id="UP000637695"/>
    </source>
</evidence>
<keyword evidence="4" id="KW-0732">Signal</keyword>
<dbReference type="InterPro" id="IPR011330">
    <property type="entry name" value="Glyco_hydro/deAcase_b/a-brl"/>
</dbReference>
<dbReference type="GO" id="GO:0016020">
    <property type="term" value="C:membrane"/>
    <property type="evidence" value="ECO:0007669"/>
    <property type="project" value="TreeGrafter"/>
</dbReference>
<proteinExistence type="predicted"/>
<reference evidence="6" key="2">
    <citation type="submission" date="2020-09" db="EMBL/GenBank/DDBJ databases">
        <authorList>
            <person name="Sun Q."/>
            <person name="Ohkuma M."/>
        </authorList>
    </citation>
    <scope>NUCLEOTIDE SEQUENCE</scope>
    <source>
        <strain evidence="6">JCM 18487</strain>
    </source>
</reference>
<keyword evidence="7" id="KW-1185">Reference proteome</keyword>
<feature type="compositionally biased region" description="Low complexity" evidence="3">
    <location>
        <begin position="285"/>
        <end position="302"/>
    </location>
</feature>
<dbReference type="PANTHER" id="PTHR10587">
    <property type="entry name" value="GLYCOSYL TRANSFERASE-RELATED"/>
    <property type="match status" value="1"/>
</dbReference>
<dbReference type="AlphaFoldDB" id="A0A917NH09"/>
<dbReference type="PROSITE" id="PS51677">
    <property type="entry name" value="NODB"/>
    <property type="match status" value="1"/>
</dbReference>
<dbReference type="Pfam" id="PF01522">
    <property type="entry name" value="Polysacc_deac_1"/>
    <property type="match status" value="1"/>
</dbReference>
<dbReference type="PANTHER" id="PTHR10587:SF133">
    <property type="entry name" value="CHITIN DEACETYLASE 1-RELATED"/>
    <property type="match status" value="1"/>
</dbReference>
<evidence type="ECO:0000256" key="2">
    <source>
        <dbReference type="ARBA" id="ARBA00022801"/>
    </source>
</evidence>
<evidence type="ECO:0000256" key="1">
    <source>
        <dbReference type="ARBA" id="ARBA00022723"/>
    </source>
</evidence>
<name>A0A917NH09_9BACL</name>
<feature type="signal peptide" evidence="4">
    <location>
        <begin position="1"/>
        <end position="23"/>
    </location>
</feature>
<keyword evidence="1" id="KW-0479">Metal-binding</keyword>